<dbReference type="InterPro" id="IPR015947">
    <property type="entry name" value="PUA-like_sf"/>
</dbReference>
<keyword evidence="5" id="KW-1185">Reference proteome</keyword>
<proteinExistence type="predicted"/>
<dbReference type="PANTHER" id="PTHR14140:SF27">
    <property type="entry name" value="OS04G0289800 PROTEIN"/>
    <property type="match status" value="1"/>
</dbReference>
<comment type="subcellular location">
    <subcellularLocation>
        <location evidence="2">Nucleus</location>
    </subcellularLocation>
</comment>
<name>U4LPQ1_PYROM</name>
<dbReference type="PROSITE" id="PS51015">
    <property type="entry name" value="YDG"/>
    <property type="match status" value="1"/>
</dbReference>
<protein>
    <submittedName>
        <fullName evidence="4">Similar to Histone-lysine N-methyltransferase, H3 lysine-9 specific SUVH5 acc. no. O82175</fullName>
    </submittedName>
</protein>
<dbReference type="GO" id="GO:0016567">
    <property type="term" value="P:protein ubiquitination"/>
    <property type="evidence" value="ECO:0007669"/>
    <property type="project" value="TreeGrafter"/>
</dbReference>
<dbReference type="EMBL" id="HF935585">
    <property type="protein sequence ID" value="CCX31285.1"/>
    <property type="molecule type" value="Genomic_DNA"/>
</dbReference>
<dbReference type="AlphaFoldDB" id="U4LPQ1"/>
<dbReference type="PANTHER" id="PTHR14140">
    <property type="entry name" value="E3 UBIQUITIN-PROTEIN LIGASE UHRF-RELATED"/>
    <property type="match status" value="1"/>
</dbReference>
<keyword evidence="4" id="KW-0808">Transferase</keyword>
<reference evidence="4 5" key="1">
    <citation type="journal article" date="2013" name="PLoS Genet.">
        <title>The genome and development-dependent transcriptomes of Pyronema confluens: a window into fungal evolution.</title>
        <authorList>
            <person name="Traeger S."/>
            <person name="Altegoer F."/>
            <person name="Freitag M."/>
            <person name="Gabaldon T."/>
            <person name="Kempken F."/>
            <person name="Kumar A."/>
            <person name="Marcet-Houben M."/>
            <person name="Poggeler S."/>
            <person name="Stajich J.E."/>
            <person name="Nowrousian M."/>
        </authorList>
    </citation>
    <scope>NUCLEOTIDE SEQUENCE [LARGE SCALE GENOMIC DNA]</scope>
    <source>
        <strain evidence="5">CBS 100304</strain>
        <tissue evidence="4">Vegetative mycelium</tissue>
    </source>
</reference>
<dbReference type="Pfam" id="PF02182">
    <property type="entry name" value="SAD_SRA"/>
    <property type="match status" value="1"/>
</dbReference>
<dbReference type="OrthoDB" id="2270193at2759"/>
<dbReference type="SUPFAM" id="SSF88697">
    <property type="entry name" value="PUA domain-like"/>
    <property type="match status" value="1"/>
</dbReference>
<dbReference type="eggNOG" id="ENOG502QRDQ">
    <property type="taxonomic scope" value="Eukaryota"/>
</dbReference>
<dbReference type="InterPro" id="IPR045134">
    <property type="entry name" value="UHRF1/2-like"/>
</dbReference>
<gene>
    <name evidence="4" type="ORF">PCON_10568</name>
</gene>
<feature type="domain" description="YDG" evidence="3">
    <location>
        <begin position="189"/>
        <end position="339"/>
    </location>
</feature>
<dbReference type="Gene3D" id="2.30.280.10">
    <property type="entry name" value="SRA-YDG"/>
    <property type="match status" value="1"/>
</dbReference>
<evidence type="ECO:0000256" key="1">
    <source>
        <dbReference type="ARBA" id="ARBA00023242"/>
    </source>
</evidence>
<accession>U4LPQ1</accession>
<evidence type="ECO:0000256" key="2">
    <source>
        <dbReference type="PROSITE-ProRule" id="PRU00358"/>
    </source>
</evidence>
<dbReference type="STRING" id="1076935.U4LPQ1"/>
<evidence type="ECO:0000313" key="5">
    <source>
        <dbReference type="Proteomes" id="UP000018144"/>
    </source>
</evidence>
<dbReference type="GO" id="GO:0044027">
    <property type="term" value="P:negative regulation of gene expression via chromosomal CpG island methylation"/>
    <property type="evidence" value="ECO:0007669"/>
    <property type="project" value="TreeGrafter"/>
</dbReference>
<sequence>MEGHSRESALSIKAEDCYKYCLYAHRARINNIHKRLRALQSSEGAAFRPSHISVEDNESLLLSLNNLAVFRWPADPMPWYNQTKIGTVVKNLINLALYSPDIVDMATELFKDRWEKGDFAPRHLEADPEHIMDENERSISEGKFFRPVGPEWNDMVRYIARGLLRRRHPRGMTVWRLDHQFPRRSPKVYGHNGLTVGDWWPYQLCLLRDGAHGSSQGGISGDKDLGAYSIVVSCDNPAYRNGQDHDTGEVLFYSGTSGPAVVDGDTSAVLTNANAIMKASVYTQPQRPVRVIRKGPSPKGGLYPCSGFRYDGLYLVTEMKIVEADEDDKRDFYQFKLVRMPGQPSLQSIDRPTNEEYAAHLELQNW</sequence>
<dbReference type="GO" id="GO:0032259">
    <property type="term" value="P:methylation"/>
    <property type="evidence" value="ECO:0007669"/>
    <property type="project" value="UniProtKB-KW"/>
</dbReference>
<keyword evidence="4" id="KW-0489">Methyltransferase</keyword>
<dbReference type="GO" id="GO:0061630">
    <property type="term" value="F:ubiquitin protein ligase activity"/>
    <property type="evidence" value="ECO:0007669"/>
    <property type="project" value="TreeGrafter"/>
</dbReference>
<dbReference type="InterPro" id="IPR003105">
    <property type="entry name" value="SRA_YDG"/>
</dbReference>
<dbReference type="GO" id="GO:0008168">
    <property type="term" value="F:methyltransferase activity"/>
    <property type="evidence" value="ECO:0007669"/>
    <property type="project" value="UniProtKB-KW"/>
</dbReference>
<dbReference type="InterPro" id="IPR036987">
    <property type="entry name" value="SRA-YDG_sf"/>
</dbReference>
<dbReference type="SMART" id="SM00466">
    <property type="entry name" value="SRA"/>
    <property type="match status" value="1"/>
</dbReference>
<organism evidence="4 5">
    <name type="scientific">Pyronema omphalodes (strain CBS 100304)</name>
    <name type="common">Pyronema confluens</name>
    <dbReference type="NCBI Taxonomy" id="1076935"/>
    <lineage>
        <taxon>Eukaryota</taxon>
        <taxon>Fungi</taxon>
        <taxon>Dikarya</taxon>
        <taxon>Ascomycota</taxon>
        <taxon>Pezizomycotina</taxon>
        <taxon>Pezizomycetes</taxon>
        <taxon>Pezizales</taxon>
        <taxon>Pyronemataceae</taxon>
        <taxon>Pyronema</taxon>
    </lineage>
</organism>
<evidence type="ECO:0000313" key="4">
    <source>
        <dbReference type="EMBL" id="CCX31285.1"/>
    </source>
</evidence>
<keyword evidence="1 2" id="KW-0539">Nucleus</keyword>
<dbReference type="Proteomes" id="UP000018144">
    <property type="component" value="Unassembled WGS sequence"/>
</dbReference>
<dbReference type="GO" id="GO:0005634">
    <property type="term" value="C:nucleus"/>
    <property type="evidence" value="ECO:0007669"/>
    <property type="project" value="UniProtKB-SubCell"/>
</dbReference>
<evidence type="ECO:0000259" key="3">
    <source>
        <dbReference type="PROSITE" id="PS51015"/>
    </source>
</evidence>